<dbReference type="Proteomes" id="UP000683000">
    <property type="component" value="Unassembled WGS sequence"/>
</dbReference>
<dbReference type="PANTHER" id="PTHR44240">
    <property type="entry name" value="DNAJ DOMAIN (PROKARYOTIC HEAT SHOCK PROTEIN)-RELATED"/>
    <property type="match status" value="1"/>
</dbReference>
<dbReference type="InterPro" id="IPR036869">
    <property type="entry name" value="J_dom_sf"/>
</dbReference>
<dbReference type="SMART" id="SM00271">
    <property type="entry name" value="DnaJ"/>
    <property type="match status" value="1"/>
</dbReference>
<dbReference type="PANTHER" id="PTHR44240:SF10">
    <property type="entry name" value="J DOMAIN-CONTAINING PROTEIN"/>
    <property type="match status" value="1"/>
</dbReference>
<evidence type="ECO:0000313" key="3">
    <source>
        <dbReference type="Proteomes" id="UP000683000"/>
    </source>
</evidence>
<dbReference type="CDD" id="cd06257">
    <property type="entry name" value="DnaJ"/>
    <property type="match status" value="1"/>
</dbReference>
<dbReference type="Pfam" id="PF00226">
    <property type="entry name" value="DnaJ"/>
    <property type="match status" value="1"/>
</dbReference>
<dbReference type="OrthoDB" id="442087at2759"/>
<dbReference type="InterPro" id="IPR018253">
    <property type="entry name" value="DnaJ_domain_CS"/>
</dbReference>
<name>A0A8I2YZ85_9AGAM</name>
<evidence type="ECO:0000259" key="1">
    <source>
        <dbReference type="PROSITE" id="PS50076"/>
    </source>
</evidence>
<proteinExistence type="predicted"/>
<dbReference type="EMBL" id="JAGFBS010000001">
    <property type="protein sequence ID" value="KAG6381550.1"/>
    <property type="molecule type" value="Genomic_DNA"/>
</dbReference>
<comment type="caution">
    <text evidence="2">The sequence shown here is derived from an EMBL/GenBank/DDBJ whole genome shotgun (WGS) entry which is preliminary data.</text>
</comment>
<dbReference type="AlphaFoldDB" id="A0A8I2YZ85"/>
<organism evidence="2 3">
    <name type="scientific">Boletus reticuloceps</name>
    <dbReference type="NCBI Taxonomy" id="495285"/>
    <lineage>
        <taxon>Eukaryota</taxon>
        <taxon>Fungi</taxon>
        <taxon>Dikarya</taxon>
        <taxon>Basidiomycota</taxon>
        <taxon>Agaricomycotina</taxon>
        <taxon>Agaricomycetes</taxon>
        <taxon>Agaricomycetidae</taxon>
        <taxon>Boletales</taxon>
        <taxon>Boletineae</taxon>
        <taxon>Boletaceae</taxon>
        <taxon>Boletoideae</taxon>
        <taxon>Boletus</taxon>
    </lineage>
</organism>
<dbReference type="Gene3D" id="1.10.287.110">
    <property type="entry name" value="DnaJ domain"/>
    <property type="match status" value="1"/>
</dbReference>
<dbReference type="PROSITE" id="PS50076">
    <property type="entry name" value="DNAJ_2"/>
    <property type="match status" value="1"/>
</dbReference>
<protein>
    <submittedName>
        <fullName evidence="2">DnaJ domain-containing protein</fullName>
    </submittedName>
</protein>
<evidence type="ECO:0000313" key="2">
    <source>
        <dbReference type="EMBL" id="KAG6381550.1"/>
    </source>
</evidence>
<dbReference type="PROSITE" id="PS00636">
    <property type="entry name" value="DNAJ_1"/>
    <property type="match status" value="1"/>
</dbReference>
<gene>
    <name evidence="2" type="ORF">JVT61DRAFT_140</name>
</gene>
<sequence length="229" mass="26693">MAVFFFSLAISPTKPDGRRADSAYGATILFNSTRPPSRAGTLSSGPRGRKPSFAGQMGVGLTLYDVLGIPTDATTEDVRKAYKTKALETHPDKLEPTARERERRAAEGKFRNVCEAFQVLSDPAKRKAYDDRIQHAQLNKQAWDVEREKRNKEREEWARQAKERSEARMKTRADLYESVRKIKEEKERHTKLVEQFYQELCDRNPEWELRRQEILQRKEMREKGQSFTR</sequence>
<reference evidence="2" key="1">
    <citation type="submission" date="2021-03" db="EMBL/GenBank/DDBJ databases">
        <title>Evolutionary innovations through gain and loss of genes in the ectomycorrhizal Boletales.</title>
        <authorList>
            <person name="Wu G."/>
            <person name="Miyauchi S."/>
            <person name="Morin E."/>
            <person name="Yang Z.-L."/>
            <person name="Xu J."/>
            <person name="Martin F.M."/>
        </authorList>
    </citation>
    <scope>NUCLEOTIDE SEQUENCE</scope>
    <source>
        <strain evidence="2">BR01</strain>
    </source>
</reference>
<dbReference type="PRINTS" id="PR00625">
    <property type="entry name" value="JDOMAIN"/>
</dbReference>
<keyword evidence="3" id="KW-1185">Reference proteome</keyword>
<dbReference type="InterPro" id="IPR052276">
    <property type="entry name" value="Diphthamide-biosynth_chaperone"/>
</dbReference>
<dbReference type="InterPro" id="IPR001623">
    <property type="entry name" value="DnaJ_domain"/>
</dbReference>
<accession>A0A8I2YZ85</accession>
<dbReference type="SUPFAM" id="SSF46565">
    <property type="entry name" value="Chaperone J-domain"/>
    <property type="match status" value="1"/>
</dbReference>
<feature type="domain" description="J" evidence="1">
    <location>
        <begin position="62"/>
        <end position="133"/>
    </location>
</feature>